<name>A0ABT1QV71_9GAMM</name>
<dbReference type="RefSeq" id="WP_255915362.1">
    <property type="nucleotide sequence ID" value="NZ_JANFQO010000015.1"/>
</dbReference>
<dbReference type="Proteomes" id="UP001165498">
    <property type="component" value="Unassembled WGS sequence"/>
</dbReference>
<accession>A0ABT1QV71</accession>
<sequence>MAERISSGVKDAQSPLDGFLGNKVYGRLVTFTQRSPAPKLLRRRAGRCSEPLEKVREAYEAKSLWEKLLTEKDAWGYPKDQLGPRLFRQECEQWPDQISESILDEKQQRLNEHLNGKVPLPPEESLRLRHDLSLLNDIYRPGPRFEAALSDAEFAWLEERNLRFGNTLSMTLLGPLFGGPAAVTRVLGGTEQQVAAANQMGAVVLDLATAHAAMGRRAIEPATLYRQSYGLYIGPKRIYNYSPPLSSRHSIRSIRQGGVKKTKNTVAEPEIDMRADVEAINKGQGVRDGDFYTVNGRTYQRFDDHLVPHDGPGFHNLDRGEFDALGIFNRFGDTPQAMEIAIRVAGPEGASHALDVWRLGQ</sequence>
<evidence type="ECO:0000313" key="2">
    <source>
        <dbReference type="Proteomes" id="UP001165498"/>
    </source>
</evidence>
<evidence type="ECO:0000313" key="1">
    <source>
        <dbReference type="EMBL" id="MCQ4166170.1"/>
    </source>
</evidence>
<comment type="caution">
    <text evidence="1">The sequence shown here is derived from an EMBL/GenBank/DDBJ whole genome shotgun (WGS) entry which is preliminary data.</text>
</comment>
<dbReference type="EMBL" id="JANFQO010000015">
    <property type="protein sequence ID" value="MCQ4166170.1"/>
    <property type="molecule type" value="Genomic_DNA"/>
</dbReference>
<gene>
    <name evidence="1" type="ORF">NM961_15725</name>
</gene>
<keyword evidence="2" id="KW-1185">Reference proteome</keyword>
<proteinExistence type="predicted"/>
<organism evidence="1 2">
    <name type="scientific">Tahibacter harae</name>
    <dbReference type="NCBI Taxonomy" id="2963937"/>
    <lineage>
        <taxon>Bacteria</taxon>
        <taxon>Pseudomonadati</taxon>
        <taxon>Pseudomonadota</taxon>
        <taxon>Gammaproteobacteria</taxon>
        <taxon>Lysobacterales</taxon>
        <taxon>Rhodanobacteraceae</taxon>
        <taxon>Tahibacter</taxon>
    </lineage>
</organism>
<protein>
    <submittedName>
        <fullName evidence="1">Uncharacterized protein</fullName>
    </submittedName>
</protein>
<reference evidence="1" key="1">
    <citation type="submission" date="2022-07" db="EMBL/GenBank/DDBJ databases">
        <title>Tahibacter sp., a new gammaproteobacterium isolated from the silt sample collected at pig farm.</title>
        <authorList>
            <person name="Chen H."/>
        </authorList>
    </citation>
    <scope>NUCLEOTIDE SEQUENCE</scope>
    <source>
        <strain evidence="1">P2K</strain>
    </source>
</reference>